<keyword evidence="2" id="KW-1185">Reference proteome</keyword>
<dbReference type="EMBL" id="CP046600">
    <property type="protein sequence ID" value="QUR68064.1"/>
    <property type="molecule type" value="Genomic_DNA"/>
</dbReference>
<accession>A0A975JYJ2</accession>
<dbReference type="PANTHER" id="PTHR43464:SF83">
    <property type="entry name" value="MALONYL-[ACYL-CARRIER PROTEIN] O-METHYLTRANSFERASE"/>
    <property type="match status" value="1"/>
</dbReference>
<dbReference type="SUPFAM" id="SSF53335">
    <property type="entry name" value="S-adenosyl-L-methionine-dependent methyltransferases"/>
    <property type="match status" value="1"/>
</dbReference>
<organism evidence="1 2">
    <name type="scientific">Mycobacterium spongiae</name>
    <dbReference type="NCBI Taxonomy" id="886343"/>
    <lineage>
        <taxon>Bacteria</taxon>
        <taxon>Bacillati</taxon>
        <taxon>Actinomycetota</taxon>
        <taxon>Actinomycetes</taxon>
        <taxon>Mycobacteriales</taxon>
        <taxon>Mycobacteriaceae</taxon>
        <taxon>Mycobacterium</taxon>
    </lineage>
</organism>
<gene>
    <name evidence="1" type="ORF">F6B93_14070</name>
</gene>
<keyword evidence="1" id="KW-0808">Transferase</keyword>
<name>A0A975JYJ2_9MYCO</name>
<dbReference type="CDD" id="cd02440">
    <property type="entry name" value="AdoMet_MTases"/>
    <property type="match status" value="1"/>
</dbReference>
<dbReference type="PANTHER" id="PTHR43464">
    <property type="entry name" value="METHYLTRANSFERASE"/>
    <property type="match status" value="1"/>
</dbReference>
<dbReference type="InterPro" id="IPR029063">
    <property type="entry name" value="SAM-dependent_MTases_sf"/>
</dbReference>
<dbReference type="AlphaFoldDB" id="A0A975JYJ2"/>
<dbReference type="KEGG" id="mspg:F6B93_14070"/>
<protein>
    <submittedName>
        <fullName evidence="1">Methyltransferase domain-containing protein</fullName>
    </submittedName>
</protein>
<keyword evidence="1" id="KW-0489">Methyltransferase</keyword>
<dbReference type="GO" id="GO:0008168">
    <property type="term" value="F:methyltransferase activity"/>
    <property type="evidence" value="ECO:0007669"/>
    <property type="project" value="UniProtKB-KW"/>
</dbReference>
<dbReference type="Pfam" id="PF13489">
    <property type="entry name" value="Methyltransf_23"/>
    <property type="match status" value="1"/>
</dbReference>
<dbReference type="Gene3D" id="3.40.50.150">
    <property type="entry name" value="Vaccinia Virus protein VP39"/>
    <property type="match status" value="1"/>
</dbReference>
<reference evidence="1" key="1">
    <citation type="submission" date="2019-12" db="EMBL/GenBank/DDBJ databases">
        <title>Mycobacterium spongiae sp. nov.</title>
        <authorList>
            <person name="Stinear T."/>
        </authorList>
    </citation>
    <scope>NUCLEOTIDE SEQUENCE</scope>
    <source>
        <strain evidence="1">FSD4b-SM</strain>
    </source>
</reference>
<evidence type="ECO:0000313" key="1">
    <source>
        <dbReference type="EMBL" id="QUR68064.1"/>
    </source>
</evidence>
<dbReference type="RefSeq" id="WP_211695637.1">
    <property type="nucleotide sequence ID" value="NZ_CP046600.1"/>
</dbReference>
<dbReference type="Proteomes" id="UP000682202">
    <property type="component" value="Chromosome"/>
</dbReference>
<evidence type="ECO:0000313" key="2">
    <source>
        <dbReference type="Proteomes" id="UP000682202"/>
    </source>
</evidence>
<sequence length="204" mass="23030">MTAAQRFTRKIAQRVSETRHVLRPVVRLRDQAEGLADYLARGDSLLDVGCGTGHLSAYLQDMYGVESSGVDVKDSRQVKIAFEHFDGTSISQPDKAFDHVVLSEVLHHSHDPLALIKECHRVARRSIIVFEDMPDGLLGKLILDVHVRSFARWHRYPFRPAPIGAYRAALQWLGDNGSCVARIPQPPEWFTVYPRVLFVYQIGA</sequence>
<proteinExistence type="predicted"/>
<dbReference type="GO" id="GO:0032259">
    <property type="term" value="P:methylation"/>
    <property type="evidence" value="ECO:0007669"/>
    <property type="project" value="UniProtKB-KW"/>
</dbReference>